<dbReference type="FunFam" id="3.40.50.300:FF:000668">
    <property type="entry name" value="Chromosomal replication initiator protein DnaA"/>
    <property type="match status" value="1"/>
</dbReference>
<dbReference type="InterPro" id="IPR003593">
    <property type="entry name" value="AAA+_ATPase"/>
</dbReference>
<dbReference type="InterPro" id="IPR001957">
    <property type="entry name" value="Chromosome_initiator_DnaA"/>
</dbReference>
<dbReference type="PANTHER" id="PTHR30050">
    <property type="entry name" value="CHROMOSOMAL REPLICATION INITIATOR PROTEIN DNAA"/>
    <property type="match status" value="1"/>
</dbReference>
<evidence type="ECO:0000259" key="13">
    <source>
        <dbReference type="SMART" id="SM00760"/>
    </source>
</evidence>
<dbReference type="RefSeq" id="WP_109439202.1">
    <property type="nucleotide sequence ID" value="NZ_CANLFO010000015.1"/>
</dbReference>
<dbReference type="SMART" id="SM00382">
    <property type="entry name" value="AAA"/>
    <property type="match status" value="1"/>
</dbReference>
<dbReference type="InterPro" id="IPR018312">
    <property type="entry name" value="Chromosome_initiator_DnaA_CS"/>
</dbReference>
<keyword evidence="6 8" id="KW-0446">Lipid-binding</keyword>
<proteinExistence type="inferred from homology"/>
<dbReference type="Pfam" id="PF11638">
    <property type="entry name" value="DnaA_N"/>
    <property type="match status" value="1"/>
</dbReference>
<dbReference type="InterPro" id="IPR020591">
    <property type="entry name" value="Chromosome_initiator_DnaA-like"/>
</dbReference>
<dbReference type="PROSITE" id="PS01008">
    <property type="entry name" value="DNAA"/>
    <property type="match status" value="1"/>
</dbReference>
<feature type="binding site" evidence="8">
    <location>
        <position position="186"/>
    </location>
    <ligand>
        <name>ATP</name>
        <dbReference type="ChEBI" id="CHEBI:30616"/>
    </ligand>
</feature>
<gene>
    <name evidence="8 14" type="primary">dnaA</name>
    <name evidence="14" type="ORF">FOF46_08305</name>
</gene>
<dbReference type="GO" id="GO:0006270">
    <property type="term" value="P:DNA replication initiation"/>
    <property type="evidence" value="ECO:0007669"/>
    <property type="project" value="UniProtKB-UniRule"/>
</dbReference>
<evidence type="ECO:0000313" key="15">
    <source>
        <dbReference type="Proteomes" id="UP000318833"/>
    </source>
</evidence>
<sequence>MNVTAQSVWDNCLSFIEDNITPQAFKTWFEPIKAVKLTDSALSIQVPSKFFYEWLEEHYVNLLKVSLTRELGESAKLVYVIKMENTYGNKKPFTEKIPSANRTPVNSQEVDVPIKSKNPELKNPFVIPGIRNVKIESQLNPSYNFENFLEGDSNRLARSAGMAVANKPGGTSFNPLLIFGGVGLGKTHLAHAIGVNIKDNYPEKTVLYISAEKFTQQYIESVKKNNRNDFIHFYQIIDVLIVDDIQLLSGKAGTQDVFFHIFNHLHQNGKQVILTSDKAPVDMQDIEQRLLSRFKWGLSAELHQPDFETRISIIKNKLYRDGVEMPEEIVEFLANNIKTNIRELEGAIISLIAHSSFNKKDITIDLAKTIVDNYVKNTKREVSIDYIQKVVSDYFQMDVETLQSKTRKRHIVQARQLAMFFAKKLTKASLASIGTQIGKRDHATVLHACKTVDNLSSTDKQFRKYVEDLGKKLTL</sequence>
<dbReference type="InterPro" id="IPR010921">
    <property type="entry name" value="Trp_repressor/repl_initiator"/>
</dbReference>
<evidence type="ECO:0000313" key="14">
    <source>
        <dbReference type="EMBL" id="TSE09497.1"/>
    </source>
</evidence>
<feature type="domain" description="Chromosomal replication initiator DnaA C-terminal" evidence="13">
    <location>
        <begin position="383"/>
        <end position="452"/>
    </location>
</feature>
<keyword evidence="5 8" id="KW-0067">ATP-binding</keyword>
<dbReference type="Pfam" id="PF00308">
    <property type="entry name" value="Bac_DnaA"/>
    <property type="match status" value="1"/>
</dbReference>
<feature type="binding site" evidence="8">
    <location>
        <position position="183"/>
    </location>
    <ligand>
        <name>ATP</name>
        <dbReference type="ChEBI" id="CHEBI:30616"/>
    </ligand>
</feature>
<evidence type="ECO:0000256" key="4">
    <source>
        <dbReference type="ARBA" id="ARBA00022741"/>
    </source>
</evidence>
<dbReference type="SUPFAM" id="SSF52540">
    <property type="entry name" value="P-loop containing nucleoside triphosphate hydrolases"/>
    <property type="match status" value="1"/>
</dbReference>
<comment type="subcellular location">
    <subcellularLocation>
        <location evidence="8">Cytoplasm</location>
    </subcellularLocation>
</comment>
<evidence type="ECO:0000256" key="1">
    <source>
        <dbReference type="ARBA" id="ARBA00006583"/>
    </source>
</evidence>
<dbReference type="InterPro" id="IPR024633">
    <property type="entry name" value="DnaA_N_dom"/>
</dbReference>
<keyword evidence="15" id="KW-1185">Reference proteome</keyword>
<dbReference type="SMART" id="SM00760">
    <property type="entry name" value="Bac_DnaA_C"/>
    <property type="match status" value="1"/>
</dbReference>
<evidence type="ECO:0000256" key="3">
    <source>
        <dbReference type="ARBA" id="ARBA00022705"/>
    </source>
</evidence>
<comment type="caution">
    <text evidence="14">The sequence shown here is derived from an EMBL/GenBank/DDBJ whole genome shotgun (WGS) entry which is preliminary data.</text>
</comment>
<dbReference type="Gene3D" id="3.30.300.180">
    <property type="match status" value="1"/>
</dbReference>
<dbReference type="InterPro" id="IPR027417">
    <property type="entry name" value="P-loop_NTPase"/>
</dbReference>
<dbReference type="GO" id="GO:0005737">
    <property type="term" value="C:cytoplasm"/>
    <property type="evidence" value="ECO:0007669"/>
    <property type="project" value="UniProtKB-SubCell"/>
</dbReference>
<accession>A0A554VMJ1</accession>
<dbReference type="Pfam" id="PF08299">
    <property type="entry name" value="Bac_DnaA_C"/>
    <property type="match status" value="1"/>
</dbReference>
<dbReference type="Gene3D" id="1.10.1750.10">
    <property type="match status" value="1"/>
</dbReference>
<organism evidence="14 15">
    <name type="scientific">Aquimarina algiphila</name>
    <dbReference type="NCBI Taxonomy" id="2047982"/>
    <lineage>
        <taxon>Bacteria</taxon>
        <taxon>Pseudomonadati</taxon>
        <taxon>Bacteroidota</taxon>
        <taxon>Flavobacteriia</taxon>
        <taxon>Flavobacteriales</taxon>
        <taxon>Flavobacteriaceae</taxon>
        <taxon>Aquimarina</taxon>
    </lineage>
</organism>
<dbReference type="GO" id="GO:0003688">
    <property type="term" value="F:DNA replication origin binding"/>
    <property type="evidence" value="ECO:0007669"/>
    <property type="project" value="UniProtKB-UniRule"/>
</dbReference>
<keyword evidence="3 8" id="KW-0235">DNA replication</keyword>
<dbReference type="SUPFAM" id="SSF48295">
    <property type="entry name" value="TrpR-like"/>
    <property type="match status" value="1"/>
</dbReference>
<dbReference type="CDD" id="cd06571">
    <property type="entry name" value="Bac_DnaA_C"/>
    <property type="match status" value="1"/>
</dbReference>
<evidence type="ECO:0000256" key="8">
    <source>
        <dbReference type="HAMAP-Rule" id="MF_00377"/>
    </source>
</evidence>
<name>A0A554VMJ1_9FLAO</name>
<dbReference type="Gene3D" id="1.10.8.60">
    <property type="match status" value="1"/>
</dbReference>
<comment type="domain">
    <text evidence="8">Domain I is involved in oligomerization and binding regulators, domain II is flexibile and of varying length in different bacteria, domain III forms the AAA+ region, while domain IV binds dsDNA.</text>
</comment>
<evidence type="ECO:0000256" key="7">
    <source>
        <dbReference type="ARBA" id="ARBA00023125"/>
    </source>
</evidence>
<keyword evidence="2 8" id="KW-0963">Cytoplasm</keyword>
<evidence type="ECO:0000256" key="10">
    <source>
        <dbReference type="RuleBase" id="RU000577"/>
    </source>
</evidence>
<dbReference type="EMBL" id="VLNR01000013">
    <property type="protein sequence ID" value="TSE09497.1"/>
    <property type="molecule type" value="Genomic_DNA"/>
</dbReference>
<dbReference type="OrthoDB" id="9807019at2"/>
<feature type="region of interest" description="Domain I, interacts with DnaA modulators" evidence="8">
    <location>
        <begin position="1"/>
        <end position="86"/>
    </location>
</feature>
<evidence type="ECO:0000256" key="2">
    <source>
        <dbReference type="ARBA" id="ARBA00022490"/>
    </source>
</evidence>
<dbReference type="HAMAP" id="MF_00377">
    <property type="entry name" value="DnaA_bact"/>
    <property type="match status" value="1"/>
</dbReference>
<comment type="caution">
    <text evidence="8">Lacks conserved residue(s) required for the propagation of feature annotation.</text>
</comment>
<reference evidence="14 15" key="1">
    <citation type="submission" date="2019-07" db="EMBL/GenBank/DDBJ databases">
        <title>The draft genome sequence of Aquimarina algiphila M91.</title>
        <authorList>
            <person name="Meng X."/>
        </authorList>
    </citation>
    <scope>NUCLEOTIDE SEQUENCE [LARGE SCALE GENOMIC DNA]</scope>
    <source>
        <strain evidence="14 15">M91</strain>
    </source>
</reference>
<comment type="subunit">
    <text evidence="8">Oligomerizes as a right-handed, spiral filament on DNA at oriC.</text>
</comment>
<evidence type="ECO:0000259" key="12">
    <source>
        <dbReference type="SMART" id="SM00382"/>
    </source>
</evidence>
<keyword evidence="7 8" id="KW-0238">DNA-binding</keyword>
<dbReference type="GO" id="GO:0005886">
    <property type="term" value="C:plasma membrane"/>
    <property type="evidence" value="ECO:0007669"/>
    <property type="project" value="TreeGrafter"/>
</dbReference>
<dbReference type="InterPro" id="IPR013159">
    <property type="entry name" value="DnaA_C"/>
</dbReference>
<dbReference type="Gene3D" id="3.40.50.300">
    <property type="entry name" value="P-loop containing nucleotide triphosphate hydrolases"/>
    <property type="match status" value="1"/>
</dbReference>
<feature type="region of interest" description="Domain IV, binds dsDNA" evidence="8">
    <location>
        <begin position="356"/>
        <end position="475"/>
    </location>
</feature>
<dbReference type="GO" id="GO:0006275">
    <property type="term" value="P:regulation of DNA replication"/>
    <property type="evidence" value="ECO:0007669"/>
    <property type="project" value="UniProtKB-UniRule"/>
</dbReference>
<evidence type="ECO:0000256" key="6">
    <source>
        <dbReference type="ARBA" id="ARBA00023121"/>
    </source>
</evidence>
<feature type="binding site" evidence="8">
    <location>
        <position position="187"/>
    </location>
    <ligand>
        <name>ATP</name>
        <dbReference type="ChEBI" id="CHEBI:30616"/>
    </ligand>
</feature>
<dbReference type="InterPro" id="IPR038454">
    <property type="entry name" value="DnaA_N_sf"/>
</dbReference>
<dbReference type="InterPro" id="IPR013317">
    <property type="entry name" value="DnaA_dom"/>
</dbReference>
<comment type="function">
    <text evidence="8 10">Plays an essential role in the initiation and regulation of chromosomal replication. ATP-DnaA binds to the origin of replication (oriC) to initiate formation of the DNA replication initiation complex once per cell cycle. Binds the DnaA box (a 9 base pair repeat at the origin) and separates the double-stranded (ds)DNA. Forms a right-handed helical filament on oriC DNA; dsDNA binds to the exterior of the filament while single-stranded (ss)DNA is stabiized in the filament's interior. The ATP-DnaA-oriC complex binds and stabilizes one strand of the AT-rich DNA unwinding element (DUE), permitting loading of DNA polymerase. After initiation quickly degrades to an ADP-DnaA complex that is not apt for DNA replication. Binds acidic phospholipids.</text>
</comment>
<protein>
    <recommendedName>
        <fullName evidence="8 9">Chromosomal replication initiator protein DnaA</fullName>
    </recommendedName>
</protein>
<dbReference type="CDD" id="cd00009">
    <property type="entry name" value="AAA"/>
    <property type="match status" value="1"/>
</dbReference>
<feature type="domain" description="AAA+ ATPase" evidence="12">
    <location>
        <begin position="172"/>
        <end position="302"/>
    </location>
</feature>
<dbReference type="NCBIfam" id="TIGR00362">
    <property type="entry name" value="DnaA"/>
    <property type="match status" value="1"/>
</dbReference>
<dbReference type="PANTHER" id="PTHR30050:SF2">
    <property type="entry name" value="CHROMOSOMAL REPLICATION INITIATOR PROTEIN DNAA"/>
    <property type="match status" value="1"/>
</dbReference>
<dbReference type="PRINTS" id="PR00051">
    <property type="entry name" value="DNAA"/>
</dbReference>
<dbReference type="GO" id="GO:0005524">
    <property type="term" value="F:ATP binding"/>
    <property type="evidence" value="ECO:0007669"/>
    <property type="project" value="UniProtKB-UniRule"/>
</dbReference>
<feature type="binding site" evidence="8">
    <location>
        <position position="185"/>
    </location>
    <ligand>
        <name>ATP</name>
        <dbReference type="ChEBI" id="CHEBI:30616"/>
    </ligand>
</feature>
<dbReference type="AlphaFoldDB" id="A0A554VMJ1"/>
<dbReference type="GO" id="GO:0008289">
    <property type="term" value="F:lipid binding"/>
    <property type="evidence" value="ECO:0007669"/>
    <property type="project" value="UniProtKB-KW"/>
</dbReference>
<dbReference type="Proteomes" id="UP000318833">
    <property type="component" value="Unassembled WGS sequence"/>
</dbReference>
<keyword evidence="4 8" id="KW-0547">Nucleotide-binding</keyword>
<evidence type="ECO:0000256" key="5">
    <source>
        <dbReference type="ARBA" id="ARBA00022840"/>
    </source>
</evidence>
<evidence type="ECO:0000256" key="11">
    <source>
        <dbReference type="RuleBase" id="RU004227"/>
    </source>
</evidence>
<comment type="similarity">
    <text evidence="1 8 11">Belongs to the DnaA family.</text>
</comment>
<evidence type="ECO:0000256" key="9">
    <source>
        <dbReference type="NCBIfam" id="TIGR00362"/>
    </source>
</evidence>